<evidence type="ECO:0000313" key="4">
    <source>
        <dbReference type="Proteomes" id="UP000591371"/>
    </source>
</evidence>
<name>A0A826J7M6_ECOLX</name>
<dbReference type="InterPro" id="IPR009057">
    <property type="entry name" value="Homeodomain-like_sf"/>
</dbReference>
<dbReference type="GO" id="GO:0004803">
    <property type="term" value="F:transposase activity"/>
    <property type="evidence" value="ECO:0007669"/>
    <property type="project" value="InterPro"/>
</dbReference>
<dbReference type="RefSeq" id="WP_032163645.1">
    <property type="nucleotide sequence ID" value="NZ_BLBW01000174.1"/>
</dbReference>
<dbReference type="NCBIfam" id="NF038385">
    <property type="entry name" value="IS66_access_TnpA"/>
    <property type="match status" value="1"/>
</dbReference>
<dbReference type="Pfam" id="PF01527">
    <property type="entry name" value="HTH_Tnp_1"/>
    <property type="match status" value="1"/>
</dbReference>
<organism evidence="3 4">
    <name type="scientific">Escherichia coli</name>
    <dbReference type="NCBI Taxonomy" id="562"/>
    <lineage>
        <taxon>Bacteria</taxon>
        <taxon>Pseudomonadati</taxon>
        <taxon>Pseudomonadota</taxon>
        <taxon>Gammaproteobacteria</taxon>
        <taxon>Enterobacterales</taxon>
        <taxon>Enterobacteriaceae</taxon>
        <taxon>Escherichia</taxon>
    </lineage>
</organism>
<reference evidence="3 4" key="1">
    <citation type="submission" date="2019-03" db="EMBL/GenBank/DDBJ databases">
        <authorList>
            <consortium name="GenomeTrakr network: Whole genome sequencing for foodborne pathogen traceback"/>
        </authorList>
    </citation>
    <scope>NUCLEOTIDE SEQUENCE [LARGE SCALE GENOMIC DNA]</scope>
    <source>
        <strain evidence="3 4">PSU-1190</strain>
    </source>
</reference>
<evidence type="ECO:0000313" key="3">
    <source>
        <dbReference type="EMBL" id="EFA4421235.1"/>
    </source>
</evidence>
<dbReference type="GO" id="GO:0006313">
    <property type="term" value="P:DNA transposition"/>
    <property type="evidence" value="ECO:0007669"/>
    <property type="project" value="InterPro"/>
</dbReference>
<gene>
    <name evidence="3" type="ORF">D3G36_26110</name>
</gene>
<sequence>MSIIFNGHYRMEYRTWITEALRLHFEEHLPRIVAGHRLGVPKSTVCGMFVRFRKAGLSWPLPAGMSERELDARLYGSASTVSVVLTENTVMSEVPVVKKCPRRPNFPYEFKIALVEQSLQPGARVAQIARENGINDNLLFNWRHQYRKGGLLPSGKNMTALLPVTLTPEPDNKIPDPAQEPEQINTPSDSLCCELVLPAGTLRLKDELTPALLQTLIREMVLTAWPQKFRTS</sequence>
<dbReference type="Proteomes" id="UP000591371">
    <property type="component" value="Unassembled WGS sequence"/>
</dbReference>
<dbReference type="NCBIfam" id="NF047595">
    <property type="entry name" value="IS66_ISRel24_TnpA"/>
    <property type="match status" value="1"/>
</dbReference>
<dbReference type="AlphaFoldDB" id="A0A826J7M6"/>
<proteinExistence type="inferred from homology"/>
<feature type="region of interest" description="Disordered" evidence="2">
    <location>
        <begin position="166"/>
        <end position="186"/>
    </location>
</feature>
<evidence type="ECO:0000256" key="1">
    <source>
        <dbReference type="ARBA" id="ARBA00009964"/>
    </source>
</evidence>
<dbReference type="SUPFAM" id="SSF46689">
    <property type="entry name" value="Homeodomain-like"/>
    <property type="match status" value="1"/>
</dbReference>
<evidence type="ECO:0008006" key="5">
    <source>
        <dbReference type="Google" id="ProtNLM"/>
    </source>
</evidence>
<protein>
    <recommendedName>
        <fullName evidence="5">Transposase</fullName>
    </recommendedName>
</protein>
<comment type="caution">
    <text evidence="3">The sequence shown here is derived from an EMBL/GenBank/DDBJ whole genome shotgun (WGS) entry which is preliminary data.</text>
</comment>
<evidence type="ECO:0000256" key="2">
    <source>
        <dbReference type="SAM" id="MobiDB-lite"/>
    </source>
</evidence>
<dbReference type="GO" id="GO:0003677">
    <property type="term" value="F:DNA binding"/>
    <property type="evidence" value="ECO:0007669"/>
    <property type="project" value="InterPro"/>
</dbReference>
<dbReference type="EMBL" id="AASATZ010000093">
    <property type="protein sequence ID" value="EFA4421235.1"/>
    <property type="molecule type" value="Genomic_DNA"/>
</dbReference>
<accession>A0A826J7M6</accession>
<dbReference type="InterPro" id="IPR002514">
    <property type="entry name" value="Transposase_8"/>
</dbReference>
<comment type="similarity">
    <text evidence="1">Belongs to the transposase 8 family.</text>
</comment>